<sequence length="574" mass="63830">MDSSDNYFWNTTEVSNGGETAMVPSSMDSFIQQQQQGQILSQTQTNNSPKQSSLVQTSVASPQHIFVSQSGVVAGGSDKPKQEPTNAADGMLPVDLVNPDAIEPKPRSYTCRICQVTFPNKSAVTVHSRLHTDHQGKPYRCNFCSKGFSTNFYLKQHERIHSGQKPYKCPMCDNSFKQLSHVQQHVRTHTGVRPYKCHWPGCGKAFLQQSHLKSHEARHTPKPNTGVRPYKCHWPECGKSFAQLSNLKSHVARHTPGKNKRKSSANNTTVKKQETPSEEDGAFNFQNVINQAAAAANIVPTAVDEEAEIRPYLCPGCSKLYVREATFKKHLEECKTKLQMSISATATALGIDPPPIPSSSAVLNEYDPSLLQLGSAQGQEEPAKRRRMDTKMEEVTIENNAQQQQQHIETQEVTVSSEVSSNIHVKEEPVSMANDTANFVSRQAISQESEYKVPQIVADNNQHSIYTVQSTSQHHIPVNNVIFQIGDQKQQQQMMTVGQTGNIQQQNIILTSTDSQQDNVQLVDALSQAPTILLTQPVTSSSGVTKENEQDHSTINQAAIRWQWDQPVPRLNFP</sequence>
<keyword evidence="10" id="KW-0539">Nucleus</keyword>
<feature type="compositionally biased region" description="Polar residues" evidence="12">
    <location>
        <begin position="45"/>
        <end position="54"/>
    </location>
</feature>
<evidence type="ECO:0000313" key="14">
    <source>
        <dbReference type="EMBL" id="CAB3267927.1"/>
    </source>
</evidence>
<dbReference type="FunFam" id="3.30.160.60:FF:000125">
    <property type="entry name" value="Putative zinc finger protein 143"/>
    <property type="match status" value="2"/>
</dbReference>
<dbReference type="AlphaFoldDB" id="A0A6F9DWV1"/>
<dbReference type="Pfam" id="PF00096">
    <property type="entry name" value="zf-C2H2"/>
    <property type="match status" value="5"/>
</dbReference>
<dbReference type="InterPro" id="IPR013087">
    <property type="entry name" value="Znf_C2H2_type"/>
</dbReference>
<evidence type="ECO:0000259" key="13">
    <source>
        <dbReference type="PROSITE" id="PS50157"/>
    </source>
</evidence>
<dbReference type="InterPro" id="IPR036236">
    <property type="entry name" value="Znf_C2H2_sf"/>
</dbReference>
<accession>A0A6F9DWV1</accession>
<keyword evidence="5 11" id="KW-0863">Zinc-finger</keyword>
<keyword evidence="7" id="KW-0805">Transcription regulation</keyword>
<dbReference type="PROSITE" id="PS50157">
    <property type="entry name" value="ZINC_FINGER_C2H2_2"/>
    <property type="match status" value="5"/>
</dbReference>
<feature type="domain" description="C2H2-type" evidence="13">
    <location>
        <begin position="167"/>
        <end position="194"/>
    </location>
</feature>
<evidence type="ECO:0000256" key="6">
    <source>
        <dbReference type="ARBA" id="ARBA00022833"/>
    </source>
</evidence>
<dbReference type="PANTHER" id="PTHR19818:SF139">
    <property type="entry name" value="PAIR-RULE PROTEIN ODD-PAIRED"/>
    <property type="match status" value="1"/>
</dbReference>
<evidence type="ECO:0000256" key="11">
    <source>
        <dbReference type="PROSITE-ProRule" id="PRU00042"/>
    </source>
</evidence>
<evidence type="ECO:0000256" key="1">
    <source>
        <dbReference type="ARBA" id="ARBA00004123"/>
    </source>
</evidence>
<keyword evidence="6" id="KW-0862">Zinc</keyword>
<keyword evidence="8" id="KW-0238">DNA-binding</keyword>
<organism evidence="14">
    <name type="scientific">Phallusia mammillata</name>
    <dbReference type="NCBI Taxonomy" id="59560"/>
    <lineage>
        <taxon>Eukaryota</taxon>
        <taxon>Metazoa</taxon>
        <taxon>Chordata</taxon>
        <taxon>Tunicata</taxon>
        <taxon>Ascidiacea</taxon>
        <taxon>Phlebobranchia</taxon>
        <taxon>Ascidiidae</taxon>
        <taxon>Phallusia</taxon>
    </lineage>
</organism>
<keyword evidence="9" id="KW-0804">Transcription</keyword>
<comment type="subcellular location">
    <subcellularLocation>
        <location evidence="1">Nucleus</location>
    </subcellularLocation>
</comment>
<dbReference type="SMART" id="SM00355">
    <property type="entry name" value="ZnF_C2H2"/>
    <property type="match status" value="6"/>
</dbReference>
<feature type="compositionally biased region" description="Low complexity" evidence="12">
    <location>
        <begin position="32"/>
        <end position="44"/>
    </location>
</feature>
<feature type="domain" description="C2H2-type" evidence="13">
    <location>
        <begin position="109"/>
        <end position="136"/>
    </location>
</feature>
<comment type="similarity">
    <text evidence="2">Belongs to the krueppel C2H2-type zinc-finger protein family.</text>
</comment>
<evidence type="ECO:0000256" key="3">
    <source>
        <dbReference type="ARBA" id="ARBA00022723"/>
    </source>
</evidence>
<feature type="region of interest" description="Disordered" evidence="12">
    <location>
        <begin position="72"/>
        <end position="93"/>
    </location>
</feature>
<feature type="compositionally biased region" description="Polar residues" evidence="12">
    <location>
        <begin position="1"/>
        <end position="18"/>
    </location>
</feature>
<feature type="region of interest" description="Disordered" evidence="12">
    <location>
        <begin position="252"/>
        <end position="279"/>
    </location>
</feature>
<evidence type="ECO:0000256" key="5">
    <source>
        <dbReference type="ARBA" id="ARBA00022771"/>
    </source>
</evidence>
<keyword evidence="3" id="KW-0479">Metal-binding</keyword>
<dbReference type="Gene3D" id="3.30.160.60">
    <property type="entry name" value="Classic Zinc Finger"/>
    <property type="match status" value="4"/>
</dbReference>
<feature type="region of interest" description="Disordered" evidence="12">
    <location>
        <begin position="1"/>
        <end position="54"/>
    </location>
</feature>
<protein>
    <submittedName>
        <fullName evidence="14">Zinc finger protein squeeze</fullName>
    </submittedName>
</protein>
<dbReference type="FunFam" id="3.30.160.60:FF:000233">
    <property type="entry name" value="Putative zinc finger protein 362"/>
    <property type="match status" value="1"/>
</dbReference>
<dbReference type="SUPFAM" id="SSF57667">
    <property type="entry name" value="beta-beta-alpha zinc fingers"/>
    <property type="match status" value="3"/>
</dbReference>
<dbReference type="GO" id="GO:0005634">
    <property type="term" value="C:nucleus"/>
    <property type="evidence" value="ECO:0007669"/>
    <property type="project" value="UniProtKB-SubCell"/>
</dbReference>
<dbReference type="PROSITE" id="PS00028">
    <property type="entry name" value="ZINC_FINGER_C2H2_1"/>
    <property type="match status" value="5"/>
</dbReference>
<dbReference type="GO" id="GO:0008270">
    <property type="term" value="F:zinc ion binding"/>
    <property type="evidence" value="ECO:0007669"/>
    <property type="project" value="UniProtKB-KW"/>
</dbReference>
<feature type="domain" description="C2H2-type" evidence="13">
    <location>
        <begin position="195"/>
        <end position="224"/>
    </location>
</feature>
<keyword evidence="4" id="KW-0677">Repeat</keyword>
<feature type="domain" description="C2H2-type" evidence="13">
    <location>
        <begin position="230"/>
        <end position="259"/>
    </location>
</feature>
<dbReference type="EMBL" id="LR792065">
    <property type="protein sequence ID" value="CAB3267927.1"/>
    <property type="molecule type" value="mRNA"/>
</dbReference>
<evidence type="ECO:0000256" key="9">
    <source>
        <dbReference type="ARBA" id="ARBA00023163"/>
    </source>
</evidence>
<evidence type="ECO:0000256" key="10">
    <source>
        <dbReference type="ARBA" id="ARBA00023242"/>
    </source>
</evidence>
<feature type="domain" description="C2H2-type" evidence="13">
    <location>
        <begin position="139"/>
        <end position="166"/>
    </location>
</feature>
<evidence type="ECO:0000256" key="8">
    <source>
        <dbReference type="ARBA" id="ARBA00023125"/>
    </source>
</evidence>
<evidence type="ECO:0000256" key="7">
    <source>
        <dbReference type="ARBA" id="ARBA00023015"/>
    </source>
</evidence>
<dbReference type="PANTHER" id="PTHR19818">
    <property type="entry name" value="ZINC FINGER PROTEIN ZIC AND GLI"/>
    <property type="match status" value="1"/>
</dbReference>
<name>A0A6F9DWV1_9ASCI</name>
<evidence type="ECO:0000256" key="12">
    <source>
        <dbReference type="SAM" id="MobiDB-lite"/>
    </source>
</evidence>
<evidence type="ECO:0000256" key="2">
    <source>
        <dbReference type="ARBA" id="ARBA00006991"/>
    </source>
</evidence>
<dbReference type="GO" id="GO:0000978">
    <property type="term" value="F:RNA polymerase II cis-regulatory region sequence-specific DNA binding"/>
    <property type="evidence" value="ECO:0007669"/>
    <property type="project" value="TreeGrafter"/>
</dbReference>
<evidence type="ECO:0000256" key="4">
    <source>
        <dbReference type="ARBA" id="ARBA00022737"/>
    </source>
</evidence>
<dbReference type="InterPro" id="IPR050329">
    <property type="entry name" value="GLI_C2H2-zinc-finger"/>
</dbReference>
<dbReference type="FunFam" id="3.30.160.60:FF:000094">
    <property type="entry name" value="Zinc finger protein 605"/>
    <property type="match status" value="1"/>
</dbReference>
<proteinExistence type="evidence at transcript level"/>
<reference evidence="14" key="1">
    <citation type="submission" date="2020-04" db="EMBL/GenBank/DDBJ databases">
        <authorList>
            <person name="Neveu A P."/>
        </authorList>
    </citation>
    <scope>NUCLEOTIDE SEQUENCE</scope>
    <source>
        <tissue evidence="14">Whole embryo</tissue>
    </source>
</reference>
<dbReference type="GO" id="GO:0045944">
    <property type="term" value="P:positive regulation of transcription by RNA polymerase II"/>
    <property type="evidence" value="ECO:0007669"/>
    <property type="project" value="UniProtKB-ARBA"/>
</dbReference>
<dbReference type="GO" id="GO:0000981">
    <property type="term" value="F:DNA-binding transcription factor activity, RNA polymerase II-specific"/>
    <property type="evidence" value="ECO:0007669"/>
    <property type="project" value="TreeGrafter"/>
</dbReference>
<feature type="compositionally biased region" description="Basic residues" evidence="12">
    <location>
        <begin position="252"/>
        <end position="263"/>
    </location>
</feature>
<gene>
    <name evidence="14" type="primary">Zfp384</name>
</gene>